<protein>
    <submittedName>
        <fullName evidence="1">Uncharacterized protein</fullName>
    </submittedName>
</protein>
<accession>A0A0E9SGZ9</accession>
<evidence type="ECO:0000313" key="1">
    <source>
        <dbReference type="EMBL" id="JAH40532.1"/>
    </source>
</evidence>
<organism evidence="1">
    <name type="scientific">Anguilla anguilla</name>
    <name type="common">European freshwater eel</name>
    <name type="synonym">Muraena anguilla</name>
    <dbReference type="NCBI Taxonomy" id="7936"/>
    <lineage>
        <taxon>Eukaryota</taxon>
        <taxon>Metazoa</taxon>
        <taxon>Chordata</taxon>
        <taxon>Craniata</taxon>
        <taxon>Vertebrata</taxon>
        <taxon>Euteleostomi</taxon>
        <taxon>Actinopterygii</taxon>
        <taxon>Neopterygii</taxon>
        <taxon>Teleostei</taxon>
        <taxon>Anguilliformes</taxon>
        <taxon>Anguillidae</taxon>
        <taxon>Anguilla</taxon>
    </lineage>
</organism>
<sequence length="44" mass="5013">MHSMPIAELQHPGQTCIHQGKSWLTCVNKFKLLSGNHKCLLLRI</sequence>
<reference evidence="1" key="2">
    <citation type="journal article" date="2015" name="Fish Shellfish Immunol.">
        <title>Early steps in the European eel (Anguilla anguilla)-Vibrio vulnificus interaction in the gills: Role of the RtxA13 toxin.</title>
        <authorList>
            <person name="Callol A."/>
            <person name="Pajuelo D."/>
            <person name="Ebbesson L."/>
            <person name="Teles M."/>
            <person name="MacKenzie S."/>
            <person name="Amaro C."/>
        </authorList>
    </citation>
    <scope>NUCLEOTIDE SEQUENCE</scope>
</reference>
<dbReference type="EMBL" id="GBXM01068045">
    <property type="protein sequence ID" value="JAH40532.1"/>
    <property type="molecule type" value="Transcribed_RNA"/>
</dbReference>
<proteinExistence type="predicted"/>
<name>A0A0E9SGZ9_ANGAN</name>
<reference evidence="1" key="1">
    <citation type="submission" date="2014-11" db="EMBL/GenBank/DDBJ databases">
        <authorList>
            <person name="Amaro Gonzalez C."/>
        </authorList>
    </citation>
    <scope>NUCLEOTIDE SEQUENCE</scope>
</reference>
<dbReference type="AlphaFoldDB" id="A0A0E9SGZ9"/>